<protein>
    <submittedName>
        <fullName evidence="1">Uncharacterized protein</fullName>
    </submittedName>
</protein>
<accession>A0A8S5QGE8</accession>
<sequence length="31" mass="3605">MQQPVSVNRVQIMCGANRVKKCDGLKERRFL</sequence>
<evidence type="ECO:0000313" key="1">
    <source>
        <dbReference type="EMBL" id="DAE18358.1"/>
    </source>
</evidence>
<name>A0A8S5QGE8_9CAUD</name>
<dbReference type="EMBL" id="BK015653">
    <property type="protein sequence ID" value="DAE18358.1"/>
    <property type="molecule type" value="Genomic_DNA"/>
</dbReference>
<organism evidence="1">
    <name type="scientific">Siphoviridae sp. cteHV32</name>
    <dbReference type="NCBI Taxonomy" id="2825588"/>
    <lineage>
        <taxon>Viruses</taxon>
        <taxon>Duplodnaviria</taxon>
        <taxon>Heunggongvirae</taxon>
        <taxon>Uroviricota</taxon>
        <taxon>Caudoviricetes</taxon>
    </lineage>
</organism>
<reference evidence="1" key="1">
    <citation type="journal article" date="2021" name="Proc. Natl. Acad. Sci. U.S.A.">
        <title>A Catalog of Tens of Thousands of Viruses from Human Metagenomes Reveals Hidden Associations with Chronic Diseases.</title>
        <authorList>
            <person name="Tisza M.J."/>
            <person name="Buck C.B."/>
        </authorList>
    </citation>
    <scope>NUCLEOTIDE SEQUENCE</scope>
    <source>
        <strain evidence="1">CteHV32</strain>
    </source>
</reference>
<proteinExistence type="predicted"/>